<accession>A0ABM9AV37</accession>
<dbReference type="PANTHER" id="PTHR47473:SF1">
    <property type="entry name" value="METHYLTRANSFERASE DOMAIN-CONTAINING PROTEIN"/>
    <property type="match status" value="1"/>
</dbReference>
<dbReference type="RefSeq" id="WP_238808117.1">
    <property type="nucleotide sequence ID" value="NZ_CAKLPY010000003.1"/>
</dbReference>
<dbReference type="InterPro" id="IPR021829">
    <property type="entry name" value="DUF3419"/>
</dbReference>
<evidence type="ECO:0008006" key="3">
    <source>
        <dbReference type="Google" id="ProtNLM"/>
    </source>
</evidence>
<name>A0ABM9AV37_9BACT</name>
<comment type="caution">
    <text evidence="1">The sequence shown here is derived from an EMBL/GenBank/DDBJ whole genome shotgun (WGS) entry which is preliminary data.</text>
</comment>
<dbReference type="Proteomes" id="UP000837932">
    <property type="component" value="Unassembled WGS sequence"/>
</dbReference>
<dbReference type="PANTHER" id="PTHR47473">
    <property type="entry name" value="BTA1P"/>
    <property type="match status" value="1"/>
</dbReference>
<reference evidence="1" key="1">
    <citation type="submission" date="2021-12" db="EMBL/GenBank/DDBJ databases">
        <authorList>
            <person name="Rodrigo-Torres L."/>
            <person name="Arahal R. D."/>
            <person name="Lucena T."/>
        </authorList>
    </citation>
    <scope>NUCLEOTIDE SEQUENCE</scope>
    <source>
        <strain evidence="1">CECT 8858</strain>
    </source>
</reference>
<evidence type="ECO:0000313" key="2">
    <source>
        <dbReference type="Proteomes" id="UP000837932"/>
    </source>
</evidence>
<organism evidence="1 2">
    <name type="scientific">Emticicia aquatica</name>
    <dbReference type="NCBI Taxonomy" id="1681835"/>
    <lineage>
        <taxon>Bacteria</taxon>
        <taxon>Pseudomonadati</taxon>
        <taxon>Bacteroidota</taxon>
        <taxon>Cytophagia</taxon>
        <taxon>Cytophagales</taxon>
        <taxon>Leadbetterellaceae</taxon>
        <taxon>Emticicia</taxon>
    </lineage>
</organism>
<protein>
    <recommendedName>
        <fullName evidence="3">DUF3419 family protein</fullName>
    </recommendedName>
</protein>
<sequence length="362" mass="42149">MANSFFEKINYSACNEDSESERKALCLTSDDTVLCITGSGARPLDLLIDSPKKILSVDFNATQNYLLLLKIAAYKSLNYAEFKSFIGLESNFTRKELYNKLNNLLSIEAKSYWDKHFNLIENGLLYCGTWELFLRTIAKAAFFRGKATKKLMASETLKDQQVFWTNHWNNAVWRFFLKLISNRFLWTKIVKEPGALLIPQEFDVYEYMSSRMNHLANTHLLRKNHFANLLFYGEYQPDCLLPIHLREENFEGIKNQVHKIEIITDSLLNVLDDKTISESITAYSLSDFSSYADTQIYDEIWTKIINNANQEIKFCERFFLVKRNPETLNKRIERENILEQQLCDEDLSAIYTFCVGKVKAGL</sequence>
<keyword evidence="2" id="KW-1185">Reference proteome</keyword>
<dbReference type="Pfam" id="PF11899">
    <property type="entry name" value="DUF3419"/>
    <property type="match status" value="1"/>
</dbReference>
<dbReference type="EMBL" id="CAKLPY010000003">
    <property type="protein sequence ID" value="CAH0997417.1"/>
    <property type="molecule type" value="Genomic_DNA"/>
</dbReference>
<evidence type="ECO:0000313" key="1">
    <source>
        <dbReference type="EMBL" id="CAH0997417.1"/>
    </source>
</evidence>
<proteinExistence type="predicted"/>
<gene>
    <name evidence="1" type="ORF">EMA8858_03550</name>
</gene>